<organism evidence="1">
    <name type="scientific">Streptococcus suis</name>
    <dbReference type="NCBI Taxonomy" id="1307"/>
    <lineage>
        <taxon>Bacteria</taxon>
        <taxon>Bacillati</taxon>
        <taxon>Bacillota</taxon>
        <taxon>Bacilli</taxon>
        <taxon>Lactobacillales</taxon>
        <taxon>Streptococcaceae</taxon>
        <taxon>Streptococcus</taxon>
    </lineage>
</organism>
<protein>
    <submittedName>
        <fullName evidence="1">Capsular polysaccharide synthesis protein</fullName>
    </submittedName>
</protein>
<dbReference type="EMBL" id="AB737837">
    <property type="protein sequence ID" value="BAM95136.1"/>
    <property type="molecule type" value="Genomic_DNA"/>
</dbReference>
<dbReference type="GO" id="GO:0016757">
    <property type="term" value="F:glycosyltransferase activity"/>
    <property type="evidence" value="ECO:0007669"/>
    <property type="project" value="InterPro"/>
</dbReference>
<sequence length="324" mass="38911">MNLLKKISVFKKVYSKVYDSGRIYQLFSNRLVFFTGLQLLLQPKTKKSLEILQVSIDQKIMRKLRKKYKADIEYFKNNIDSFKQEEFRPSDDKSIWVLWYQGIESAPFLVKQCLESLKRNLPKDRQLVTLDKMTLNDYINLPSFIMEKYKAGKISHAHFSDIVRIELLSKYGGTWIDATVFMSSPVIHDYFFDSDLFLFQELRPNTFGHSRRVSSWFITAKKNNEIVLLTRYLMRKYWEENNSLIEYFLLHSLFELAIEAYPKIWETVIPFSNSHPHVLQFKLFHPFNDYHWQEIRKLVEVHKLTYKYEEKNYNGTYLNEVVLK</sequence>
<accession>M1V455</accession>
<dbReference type="InterPro" id="IPR029044">
    <property type="entry name" value="Nucleotide-diphossugar_trans"/>
</dbReference>
<proteinExistence type="predicted"/>
<dbReference type="Gene3D" id="3.90.550.20">
    <property type="match status" value="1"/>
</dbReference>
<reference evidence="1" key="1">
    <citation type="journal article" date="2013" name="Appl. Environ. Microbiol.">
        <title>Genetic analysis of capsular polysaccharide synthesis gene clusters from all serotypes of Streptococcus suis: potential mechanisms for generation of capsular variation.</title>
        <authorList>
            <person name="Okura M."/>
            <person name="Takamatsu D."/>
            <person name="Maruyama F."/>
            <person name="Nozawa T."/>
            <person name="Nakagawa I."/>
            <person name="Osaki M."/>
            <person name="Sekizaki T."/>
            <person name="Gottschalk M."/>
            <person name="Kumagai Y."/>
            <person name="Hamada S."/>
        </authorList>
    </citation>
    <scope>NUCLEOTIDE SEQUENCE</scope>
    <source>
        <strain evidence="1">EA1832.92</strain>
    </source>
</reference>
<name>M1V455_STRSU</name>
<dbReference type="SUPFAM" id="SSF53448">
    <property type="entry name" value="Nucleotide-diphospho-sugar transferases"/>
    <property type="match status" value="1"/>
</dbReference>
<dbReference type="AlphaFoldDB" id="M1V455"/>
<gene>
    <name evidence="1" type="primary">cps33L</name>
</gene>
<evidence type="ECO:0000313" key="1">
    <source>
        <dbReference type="EMBL" id="BAM95136.1"/>
    </source>
</evidence>
<dbReference type="InterPro" id="IPR008441">
    <property type="entry name" value="AfumC-like_glycosyl_Trfase"/>
</dbReference>
<dbReference type="Pfam" id="PF05704">
    <property type="entry name" value="Caps_synth"/>
    <property type="match status" value="1"/>
</dbReference>